<evidence type="ECO:0000313" key="3">
    <source>
        <dbReference type="Proteomes" id="UP000298588"/>
    </source>
</evidence>
<protein>
    <submittedName>
        <fullName evidence="2">DUF1127 domain-containing protein</fullName>
    </submittedName>
</protein>
<dbReference type="Pfam" id="PF06568">
    <property type="entry name" value="YjiS-like"/>
    <property type="match status" value="1"/>
</dbReference>
<dbReference type="KEGG" id="paqt:E8L99_00535"/>
<dbReference type="AlphaFoldDB" id="A0A4D7QQ59"/>
<gene>
    <name evidence="2" type="ORF">E8L99_00535</name>
</gene>
<organism evidence="2 3">
    <name type="scientific">Phreatobacter aquaticus</name>
    <dbReference type="NCBI Taxonomy" id="2570229"/>
    <lineage>
        <taxon>Bacteria</taxon>
        <taxon>Pseudomonadati</taxon>
        <taxon>Pseudomonadota</taxon>
        <taxon>Alphaproteobacteria</taxon>
        <taxon>Hyphomicrobiales</taxon>
        <taxon>Phreatobacteraceae</taxon>
        <taxon>Phreatobacter</taxon>
    </lineage>
</organism>
<sequence>MRTRRNLRELEGLSEEALKDIGLSRSDLPRVARWGH</sequence>
<dbReference type="InterPro" id="IPR009506">
    <property type="entry name" value="YjiS-like"/>
</dbReference>
<dbReference type="OrthoDB" id="8244198at2"/>
<proteinExistence type="predicted"/>
<name>A0A4D7QQ59_9HYPH</name>
<dbReference type="Proteomes" id="UP000298588">
    <property type="component" value="Chromosome"/>
</dbReference>
<dbReference type="EMBL" id="CP039865">
    <property type="protein sequence ID" value="QCK88551.1"/>
    <property type="molecule type" value="Genomic_DNA"/>
</dbReference>
<keyword evidence="3" id="KW-1185">Reference proteome</keyword>
<accession>A0A4D7QQ59</accession>
<evidence type="ECO:0000313" key="2">
    <source>
        <dbReference type="EMBL" id="QCK88551.1"/>
    </source>
</evidence>
<reference evidence="2 3" key="1">
    <citation type="submission" date="2019-04" db="EMBL/GenBank/DDBJ databases">
        <title>Phreatobacter aquaticus sp. nov.</title>
        <authorList>
            <person name="Choi A."/>
            <person name="Baek K."/>
        </authorList>
    </citation>
    <scope>NUCLEOTIDE SEQUENCE [LARGE SCALE GENOMIC DNA]</scope>
    <source>
        <strain evidence="2 3">NMCR1094</strain>
    </source>
</reference>
<evidence type="ECO:0000259" key="1">
    <source>
        <dbReference type="Pfam" id="PF06568"/>
    </source>
</evidence>
<feature type="domain" description="YjiS-like" evidence="1">
    <location>
        <begin position="1"/>
        <end position="28"/>
    </location>
</feature>